<gene>
    <name evidence="3" type="ORF">SO694_00059221</name>
</gene>
<feature type="region of interest" description="Disordered" evidence="1">
    <location>
        <begin position="40"/>
        <end position="60"/>
    </location>
</feature>
<evidence type="ECO:0000256" key="2">
    <source>
        <dbReference type="SAM" id="SignalP"/>
    </source>
</evidence>
<evidence type="ECO:0000256" key="1">
    <source>
        <dbReference type="SAM" id="MobiDB-lite"/>
    </source>
</evidence>
<dbReference type="InterPro" id="IPR011990">
    <property type="entry name" value="TPR-like_helical_dom_sf"/>
</dbReference>
<dbReference type="EMBL" id="JBBJCI010000202">
    <property type="protein sequence ID" value="KAK7241403.1"/>
    <property type="molecule type" value="Genomic_DNA"/>
</dbReference>
<dbReference type="InterPro" id="IPR003107">
    <property type="entry name" value="HAT"/>
</dbReference>
<evidence type="ECO:0000313" key="3">
    <source>
        <dbReference type="EMBL" id="KAK7241403.1"/>
    </source>
</evidence>
<dbReference type="Proteomes" id="UP001363151">
    <property type="component" value="Unassembled WGS sequence"/>
</dbReference>
<organism evidence="3 4">
    <name type="scientific">Aureococcus anophagefferens</name>
    <name type="common">Harmful bloom alga</name>
    <dbReference type="NCBI Taxonomy" id="44056"/>
    <lineage>
        <taxon>Eukaryota</taxon>
        <taxon>Sar</taxon>
        <taxon>Stramenopiles</taxon>
        <taxon>Ochrophyta</taxon>
        <taxon>Pelagophyceae</taxon>
        <taxon>Pelagomonadales</taxon>
        <taxon>Pelagomonadaceae</taxon>
        <taxon>Aureococcus</taxon>
    </lineage>
</organism>
<accession>A0ABR1FYR0</accession>
<keyword evidence="2" id="KW-0732">Signal</keyword>
<proteinExistence type="predicted"/>
<dbReference type="SMART" id="SM00386">
    <property type="entry name" value="HAT"/>
    <property type="match status" value="6"/>
</dbReference>
<feature type="chain" id="PRO_5046459273" evidence="2">
    <location>
        <begin position="31"/>
        <end position="626"/>
    </location>
</feature>
<dbReference type="InterPro" id="IPR044624">
    <property type="entry name" value="Mbb1-like"/>
</dbReference>
<dbReference type="Pfam" id="PF13428">
    <property type="entry name" value="TPR_14"/>
    <property type="match status" value="1"/>
</dbReference>
<name>A0ABR1FYR0_AURAN</name>
<dbReference type="SUPFAM" id="SSF48452">
    <property type="entry name" value="TPR-like"/>
    <property type="match status" value="2"/>
</dbReference>
<evidence type="ECO:0000313" key="4">
    <source>
        <dbReference type="Proteomes" id="UP001363151"/>
    </source>
</evidence>
<dbReference type="PANTHER" id="PTHR44917:SF1">
    <property type="entry name" value="PROTEIN HIGH CHLOROPHYLL FLUORESCENT 107"/>
    <property type="match status" value="1"/>
</dbReference>
<keyword evidence="4" id="KW-1185">Reference proteome</keyword>
<reference evidence="3 4" key="1">
    <citation type="submission" date="2024-03" db="EMBL/GenBank/DDBJ databases">
        <title>Aureococcus anophagefferens CCMP1851 and Kratosvirus quantuckense: Draft genome of a second virus-susceptible host strain in the model system.</title>
        <authorList>
            <person name="Chase E."/>
            <person name="Truchon A.R."/>
            <person name="Schepens W."/>
            <person name="Wilhelm S.W."/>
        </authorList>
    </citation>
    <scope>NUCLEOTIDE SEQUENCE [LARGE SCALE GENOMIC DNA]</scope>
    <source>
        <strain evidence="3 4">CCMP1851</strain>
    </source>
</reference>
<comment type="caution">
    <text evidence="3">The sequence shown here is derived from an EMBL/GenBank/DDBJ whole genome shotgun (WGS) entry which is preliminary data.</text>
</comment>
<dbReference type="Pfam" id="PF14559">
    <property type="entry name" value="TPR_19"/>
    <property type="match status" value="1"/>
</dbReference>
<protein>
    <submittedName>
        <fullName evidence="3">Protein O-mannosyl-transferase</fullName>
    </submittedName>
</protein>
<dbReference type="Gene3D" id="1.25.40.10">
    <property type="entry name" value="Tetratricopeptide repeat domain"/>
    <property type="match status" value="3"/>
</dbReference>
<dbReference type="PANTHER" id="PTHR44917">
    <property type="entry name" value="PROTEIN HIGH CHLOROPHYLL FLUORESCENT 107"/>
    <property type="match status" value="1"/>
</dbReference>
<feature type="signal peptide" evidence="2">
    <location>
        <begin position="1"/>
        <end position="30"/>
    </location>
</feature>
<sequence length="626" mass="68439">MRPFLGRRRALLALLAAALASGWAPQHSAAKHPRRLLGVRGVEAPNPPTSKARRTRARPPMLTQWTAPRGSAAEGADGGYLETLTKKVQQSLLANSLEIQVPGPGAKREGAFFEGGKRRPRALPINADLLNWRAKRALRRGQLREARALWRRCVDVDRYDGRAYIALSRDLEFRKRDAAGAGALLSEALKLDPSNAYVRQAYAVLLERRGRRDDALAELKLAVDYDPGHGASWVAMARLLTRDVRDAPLPLDGRDRRRRGRDDEDWLAGANWNSLAEGPRRGDLARVEEARRCYTKALEAQPRSYFALSAFGDLEARLGNVEEARALLNASCAANPRNAGSWVAWAQLEERRGLGLPRARELYEVARRAHRSNTRVFTAWAAAEARAGNATGATKLLAMATRAGGLSPGGCRDGNVYATLGDVLQRDLLDCDRAADAFRRAVAVDRAHAPAYYKWATMEARRGDVELASDLLQQGIWGCSGVARPDDVAKLHRAKGELEANATLALKQDAWMHVGAAAALTDDDLLPAAPWDAAADGARASFRKALDASANAATFAAWARFEANLGEADRARALLEDGIRTCGGDPKIWREYVAFEQRTRGDRGADYAKARARGNFRGFAQPSAAR</sequence>